<gene>
    <name evidence="3" type="ORF">WJX74_002028</name>
</gene>
<comment type="caution">
    <text evidence="3">The sequence shown here is derived from an EMBL/GenBank/DDBJ whole genome shotgun (WGS) entry which is preliminary data.</text>
</comment>
<keyword evidence="4" id="KW-1185">Reference proteome</keyword>
<dbReference type="EMBL" id="JALJOS010000002">
    <property type="protein sequence ID" value="KAK9842765.1"/>
    <property type="molecule type" value="Genomic_DNA"/>
</dbReference>
<feature type="region of interest" description="Disordered" evidence="1">
    <location>
        <begin position="200"/>
        <end position="237"/>
    </location>
</feature>
<protein>
    <submittedName>
        <fullName evidence="3">Uncharacterized protein</fullName>
    </submittedName>
</protein>
<name>A0AAW1SAE6_9CHLO</name>
<evidence type="ECO:0000256" key="2">
    <source>
        <dbReference type="SAM" id="SignalP"/>
    </source>
</evidence>
<reference evidence="3 4" key="1">
    <citation type="journal article" date="2024" name="Nat. Commun.">
        <title>Phylogenomics reveals the evolutionary origins of lichenization in chlorophyte algae.</title>
        <authorList>
            <person name="Puginier C."/>
            <person name="Libourel C."/>
            <person name="Otte J."/>
            <person name="Skaloud P."/>
            <person name="Haon M."/>
            <person name="Grisel S."/>
            <person name="Petersen M."/>
            <person name="Berrin J.G."/>
            <person name="Delaux P.M."/>
            <person name="Dal Grande F."/>
            <person name="Keller J."/>
        </authorList>
    </citation>
    <scope>NUCLEOTIDE SEQUENCE [LARGE SCALE GENOMIC DNA]</scope>
    <source>
        <strain evidence="3 4">SAG 2145</strain>
    </source>
</reference>
<dbReference type="AlphaFoldDB" id="A0AAW1SAE6"/>
<feature type="signal peptide" evidence="2">
    <location>
        <begin position="1"/>
        <end position="33"/>
    </location>
</feature>
<dbReference type="Proteomes" id="UP001438707">
    <property type="component" value="Unassembled WGS sequence"/>
</dbReference>
<proteinExistence type="predicted"/>
<accession>A0AAW1SAE6</accession>
<feature type="compositionally biased region" description="Polar residues" evidence="1">
    <location>
        <begin position="228"/>
        <end position="237"/>
    </location>
</feature>
<feature type="chain" id="PRO_5043676922" evidence="2">
    <location>
        <begin position="34"/>
        <end position="237"/>
    </location>
</feature>
<organism evidence="3 4">
    <name type="scientific">Apatococcus lobatus</name>
    <dbReference type="NCBI Taxonomy" id="904363"/>
    <lineage>
        <taxon>Eukaryota</taxon>
        <taxon>Viridiplantae</taxon>
        <taxon>Chlorophyta</taxon>
        <taxon>core chlorophytes</taxon>
        <taxon>Trebouxiophyceae</taxon>
        <taxon>Chlorellales</taxon>
        <taxon>Chlorellaceae</taxon>
        <taxon>Apatococcus</taxon>
    </lineage>
</organism>
<sequence>MFAQPLTTGGPSGFTRPVIVGLVLLLLFLSMQAEWTPASRKVDVPRKRLLKTGEDLSSDMLGVRDEIVRQLSISNEKLEIENGKLLRHALDLRRAMRKCNCTGSGIDLSSDLVASGLHLLPQAQLDKSPAPQLTHESSMNHLTEGASPTLQSTAGQIRNLDASQGTSSSSRAGGEAQIDDIHQQVSMDTGIAKNLPQKDAQQQLSANARDASASRTQHEHSARRHGSQDLQLEAVTN</sequence>
<evidence type="ECO:0000313" key="4">
    <source>
        <dbReference type="Proteomes" id="UP001438707"/>
    </source>
</evidence>
<evidence type="ECO:0000256" key="1">
    <source>
        <dbReference type="SAM" id="MobiDB-lite"/>
    </source>
</evidence>
<keyword evidence="2" id="KW-0732">Signal</keyword>
<evidence type="ECO:0000313" key="3">
    <source>
        <dbReference type="EMBL" id="KAK9842765.1"/>
    </source>
</evidence>